<dbReference type="RefSeq" id="WP_075126955.1">
    <property type="nucleotide sequence ID" value="NZ_MSIE01000032.1"/>
</dbReference>
<accession>A0A1Q8CP61</accession>
<organism evidence="1 2">
    <name type="scientific">Actinophytocola xanthii</name>
    <dbReference type="NCBI Taxonomy" id="1912961"/>
    <lineage>
        <taxon>Bacteria</taxon>
        <taxon>Bacillati</taxon>
        <taxon>Actinomycetota</taxon>
        <taxon>Actinomycetes</taxon>
        <taxon>Pseudonocardiales</taxon>
        <taxon>Pseudonocardiaceae</taxon>
    </lineage>
</organism>
<evidence type="ECO:0000313" key="2">
    <source>
        <dbReference type="Proteomes" id="UP000185596"/>
    </source>
</evidence>
<keyword evidence="2" id="KW-1185">Reference proteome</keyword>
<gene>
    <name evidence="1" type="ORF">BU204_18580</name>
</gene>
<dbReference type="AlphaFoldDB" id="A0A1Q8CP61"/>
<comment type="caution">
    <text evidence="1">The sequence shown here is derived from an EMBL/GenBank/DDBJ whole genome shotgun (WGS) entry which is preliminary data.</text>
</comment>
<reference evidence="1 2" key="1">
    <citation type="submission" date="2016-12" db="EMBL/GenBank/DDBJ databases">
        <title>The draft genome sequence of Actinophytocola sp. 11-183.</title>
        <authorList>
            <person name="Wang W."/>
            <person name="Yuan L."/>
        </authorList>
    </citation>
    <scope>NUCLEOTIDE SEQUENCE [LARGE SCALE GENOMIC DNA]</scope>
    <source>
        <strain evidence="1 2">11-183</strain>
    </source>
</reference>
<dbReference type="STRING" id="1912961.BU204_18580"/>
<proteinExistence type="predicted"/>
<name>A0A1Q8CP61_9PSEU</name>
<evidence type="ECO:0000313" key="1">
    <source>
        <dbReference type="EMBL" id="OLF16154.1"/>
    </source>
</evidence>
<sequence>MYVTPEVVKAEMDYRMEQASGGIALEYRREARALRASWWQRVFGHHTEEPPAANNEARLAA</sequence>
<dbReference type="EMBL" id="MSIE01000032">
    <property type="protein sequence ID" value="OLF16154.1"/>
    <property type="molecule type" value="Genomic_DNA"/>
</dbReference>
<protein>
    <submittedName>
        <fullName evidence="1">Uncharacterized protein</fullName>
    </submittedName>
</protein>
<dbReference type="Proteomes" id="UP000185596">
    <property type="component" value="Unassembled WGS sequence"/>
</dbReference>